<dbReference type="Proteomes" id="UP000887563">
    <property type="component" value="Unplaced"/>
</dbReference>
<sequence>MSGKSLHVSQIYLYISHKACSHSFCSFKMNSFWAHKRVSPVTFQIILNNFFGKCLRILRASCHNLSTPEK</sequence>
<evidence type="ECO:0000313" key="1">
    <source>
        <dbReference type="Proteomes" id="UP000887563"/>
    </source>
</evidence>
<dbReference type="WBParaSite" id="Minc3s05990g39147">
    <property type="protein sequence ID" value="Minc3s05990g39147"/>
    <property type="gene ID" value="Minc3s05990g39147"/>
</dbReference>
<evidence type="ECO:0000313" key="2">
    <source>
        <dbReference type="WBParaSite" id="Minc3s05990g39147"/>
    </source>
</evidence>
<protein>
    <submittedName>
        <fullName evidence="2">Candidate secreted effector</fullName>
    </submittedName>
</protein>
<organism evidence="1 2">
    <name type="scientific">Meloidogyne incognita</name>
    <name type="common">Southern root-knot nematode worm</name>
    <name type="synonym">Oxyuris incognita</name>
    <dbReference type="NCBI Taxonomy" id="6306"/>
    <lineage>
        <taxon>Eukaryota</taxon>
        <taxon>Metazoa</taxon>
        <taxon>Ecdysozoa</taxon>
        <taxon>Nematoda</taxon>
        <taxon>Chromadorea</taxon>
        <taxon>Rhabditida</taxon>
        <taxon>Tylenchina</taxon>
        <taxon>Tylenchomorpha</taxon>
        <taxon>Tylenchoidea</taxon>
        <taxon>Meloidogynidae</taxon>
        <taxon>Meloidogyninae</taxon>
        <taxon>Meloidogyne</taxon>
        <taxon>Meloidogyne incognita group</taxon>
    </lineage>
</organism>
<dbReference type="AlphaFoldDB" id="A0A914NLT4"/>
<proteinExistence type="predicted"/>
<accession>A0A914NLT4</accession>
<reference evidence="2" key="1">
    <citation type="submission" date="2022-11" db="UniProtKB">
        <authorList>
            <consortium name="WormBaseParasite"/>
        </authorList>
    </citation>
    <scope>IDENTIFICATION</scope>
</reference>
<name>A0A914NLT4_MELIC</name>
<keyword evidence="1" id="KW-1185">Reference proteome</keyword>